<organism evidence="1">
    <name type="scientific">Pithovirus LCPAC304</name>
    <dbReference type="NCBI Taxonomy" id="2506594"/>
    <lineage>
        <taxon>Viruses</taxon>
        <taxon>Pithoviruses</taxon>
    </lineage>
</organism>
<protein>
    <submittedName>
        <fullName evidence="1">Uncharacterized protein</fullName>
    </submittedName>
</protein>
<reference evidence="1" key="1">
    <citation type="journal article" date="2019" name="MBio">
        <title>Virus Genomes from Deep Sea Sediments Expand the Ocean Megavirome and Support Independent Origins of Viral Gigantism.</title>
        <authorList>
            <person name="Backstrom D."/>
            <person name="Yutin N."/>
            <person name="Jorgensen S.L."/>
            <person name="Dharamshi J."/>
            <person name="Homa F."/>
            <person name="Zaremba-Niedwiedzka K."/>
            <person name="Spang A."/>
            <person name="Wolf Y.I."/>
            <person name="Koonin E.V."/>
            <person name="Ettema T.J."/>
        </authorList>
    </citation>
    <scope>NUCLEOTIDE SEQUENCE</scope>
</reference>
<proteinExistence type="predicted"/>
<accession>A0A481ZB45</accession>
<name>A0A481ZB45_9VIRU</name>
<gene>
    <name evidence="1" type="ORF">LCPAC304_06460</name>
</gene>
<evidence type="ECO:0000313" key="1">
    <source>
        <dbReference type="EMBL" id="QBK92299.1"/>
    </source>
</evidence>
<dbReference type="EMBL" id="MK500573">
    <property type="protein sequence ID" value="QBK92299.1"/>
    <property type="molecule type" value="Genomic_DNA"/>
</dbReference>
<sequence>MKGPRLEEAPSDAEEKEYLHYQLYLHSPHNQDKDVCVMCWLHPSKIDIKSMRRVAGGLFGIAPHRVSLSFCTGPYSYTMKNLTNCSEMFSGAHLFVHNNPYKGGFVFAPLTPGKPYEGGGFVFGSTGILGTCEVERLDELARLAGLDEVD</sequence>